<dbReference type="InterPro" id="IPR013325">
    <property type="entry name" value="RNA_pol_sigma_r2"/>
</dbReference>
<dbReference type="InterPro" id="IPR013249">
    <property type="entry name" value="RNA_pol_sigma70_r4_t2"/>
</dbReference>
<comment type="similarity">
    <text evidence="1">Belongs to the sigma-70 factor family. ECF subfamily.</text>
</comment>
<name>A0ABP9S7A2_9GAMM</name>
<dbReference type="InterPro" id="IPR007627">
    <property type="entry name" value="RNA_pol_sigma70_r2"/>
</dbReference>
<dbReference type="InterPro" id="IPR036388">
    <property type="entry name" value="WH-like_DNA-bd_sf"/>
</dbReference>
<organism evidence="7 8">
    <name type="scientific">Ferrimonas gelatinilytica</name>
    <dbReference type="NCBI Taxonomy" id="1255257"/>
    <lineage>
        <taxon>Bacteria</taxon>
        <taxon>Pseudomonadati</taxon>
        <taxon>Pseudomonadota</taxon>
        <taxon>Gammaproteobacteria</taxon>
        <taxon>Alteromonadales</taxon>
        <taxon>Ferrimonadaceae</taxon>
        <taxon>Ferrimonas</taxon>
    </lineage>
</organism>
<dbReference type="SUPFAM" id="SSF88946">
    <property type="entry name" value="Sigma2 domain of RNA polymerase sigma factors"/>
    <property type="match status" value="1"/>
</dbReference>
<dbReference type="Proteomes" id="UP001501600">
    <property type="component" value="Unassembled WGS sequence"/>
</dbReference>
<evidence type="ECO:0000259" key="5">
    <source>
        <dbReference type="Pfam" id="PF04542"/>
    </source>
</evidence>
<dbReference type="NCBIfam" id="TIGR02937">
    <property type="entry name" value="sigma70-ECF"/>
    <property type="match status" value="1"/>
</dbReference>
<dbReference type="EMBL" id="BAABLF010000013">
    <property type="protein sequence ID" value="GAA5192297.1"/>
    <property type="molecule type" value="Genomic_DNA"/>
</dbReference>
<evidence type="ECO:0000313" key="8">
    <source>
        <dbReference type="Proteomes" id="UP001501600"/>
    </source>
</evidence>
<reference evidence="8" key="1">
    <citation type="journal article" date="2019" name="Int. J. Syst. Evol. Microbiol.">
        <title>The Global Catalogue of Microorganisms (GCM) 10K type strain sequencing project: providing services to taxonomists for standard genome sequencing and annotation.</title>
        <authorList>
            <consortium name="The Broad Institute Genomics Platform"/>
            <consortium name="The Broad Institute Genome Sequencing Center for Infectious Disease"/>
            <person name="Wu L."/>
            <person name="Ma J."/>
        </authorList>
    </citation>
    <scope>NUCLEOTIDE SEQUENCE [LARGE SCALE GENOMIC DNA]</scope>
    <source>
        <strain evidence="8">JCM 18720</strain>
    </source>
</reference>
<dbReference type="PANTHER" id="PTHR43133">
    <property type="entry name" value="RNA POLYMERASE ECF-TYPE SIGMA FACTO"/>
    <property type="match status" value="1"/>
</dbReference>
<dbReference type="InterPro" id="IPR039425">
    <property type="entry name" value="RNA_pol_sigma-70-like"/>
</dbReference>
<keyword evidence="8" id="KW-1185">Reference proteome</keyword>
<protein>
    <submittedName>
        <fullName evidence="7">RNA polymerase sigma factor</fullName>
    </submittedName>
</protein>
<gene>
    <name evidence="7" type="ORF">GCM10025772_21160</name>
</gene>
<sequence>MVSQEPLRKLPEHSGSEEEHLITLAQQGDRHAFARLYRIHHGRVYALCLRLCGAPQPAEDACQEVFVRVWQRLPQFRFEAQFSSWLHRLTVNLALDQARKAHWWQRLLPLGQQPEPLTELGEPSPLDRLLPNLPTRPRQVFVLFAIEGYQHKEIAHLLRISEGASKAHYHRARQQLKELL</sequence>
<accession>A0ABP9S7A2</accession>
<dbReference type="InterPro" id="IPR013324">
    <property type="entry name" value="RNA_pol_sigma_r3/r4-like"/>
</dbReference>
<dbReference type="SUPFAM" id="SSF88659">
    <property type="entry name" value="Sigma3 and sigma4 domains of RNA polymerase sigma factors"/>
    <property type="match status" value="1"/>
</dbReference>
<keyword evidence="4" id="KW-0804">Transcription</keyword>
<dbReference type="Pfam" id="PF08281">
    <property type="entry name" value="Sigma70_r4_2"/>
    <property type="match status" value="1"/>
</dbReference>
<evidence type="ECO:0000256" key="1">
    <source>
        <dbReference type="ARBA" id="ARBA00010641"/>
    </source>
</evidence>
<feature type="domain" description="RNA polymerase sigma factor 70 region 4 type 2" evidence="6">
    <location>
        <begin position="126"/>
        <end position="176"/>
    </location>
</feature>
<dbReference type="PANTHER" id="PTHR43133:SF46">
    <property type="entry name" value="RNA POLYMERASE SIGMA-70 FACTOR ECF SUBFAMILY"/>
    <property type="match status" value="1"/>
</dbReference>
<keyword evidence="2" id="KW-0805">Transcription regulation</keyword>
<keyword evidence="3" id="KW-0731">Sigma factor</keyword>
<evidence type="ECO:0000259" key="6">
    <source>
        <dbReference type="Pfam" id="PF08281"/>
    </source>
</evidence>
<dbReference type="InterPro" id="IPR014284">
    <property type="entry name" value="RNA_pol_sigma-70_dom"/>
</dbReference>
<dbReference type="Gene3D" id="1.10.1740.10">
    <property type="match status" value="1"/>
</dbReference>
<comment type="caution">
    <text evidence="7">The sequence shown here is derived from an EMBL/GenBank/DDBJ whole genome shotgun (WGS) entry which is preliminary data.</text>
</comment>
<evidence type="ECO:0000256" key="4">
    <source>
        <dbReference type="ARBA" id="ARBA00023163"/>
    </source>
</evidence>
<proteinExistence type="inferred from homology"/>
<dbReference type="Pfam" id="PF04542">
    <property type="entry name" value="Sigma70_r2"/>
    <property type="match status" value="1"/>
</dbReference>
<evidence type="ECO:0000256" key="3">
    <source>
        <dbReference type="ARBA" id="ARBA00023082"/>
    </source>
</evidence>
<dbReference type="Gene3D" id="1.10.10.10">
    <property type="entry name" value="Winged helix-like DNA-binding domain superfamily/Winged helix DNA-binding domain"/>
    <property type="match status" value="1"/>
</dbReference>
<feature type="domain" description="RNA polymerase sigma-70 region 2" evidence="5">
    <location>
        <begin position="36"/>
        <end position="103"/>
    </location>
</feature>
<evidence type="ECO:0000313" key="7">
    <source>
        <dbReference type="EMBL" id="GAA5192297.1"/>
    </source>
</evidence>
<evidence type="ECO:0000256" key="2">
    <source>
        <dbReference type="ARBA" id="ARBA00023015"/>
    </source>
</evidence>